<dbReference type="InterPro" id="IPR051269">
    <property type="entry name" value="Fe-S_cluster_ET"/>
</dbReference>
<organism evidence="8 9">
    <name type="scientific">Amycolatopsis samaneae</name>
    <dbReference type="NCBI Taxonomy" id="664691"/>
    <lineage>
        <taxon>Bacteria</taxon>
        <taxon>Bacillati</taxon>
        <taxon>Actinomycetota</taxon>
        <taxon>Actinomycetes</taxon>
        <taxon>Pseudonocardiales</taxon>
        <taxon>Pseudonocardiaceae</taxon>
        <taxon>Amycolatopsis</taxon>
    </lineage>
</organism>
<keyword evidence="6" id="KW-0411">Iron-sulfur</keyword>
<dbReference type="SUPFAM" id="SSF54862">
    <property type="entry name" value="4Fe-4S ferredoxins"/>
    <property type="match status" value="1"/>
</dbReference>
<evidence type="ECO:0000256" key="2">
    <source>
        <dbReference type="ARBA" id="ARBA00022448"/>
    </source>
</evidence>
<dbReference type="EMBL" id="JBHUKU010000004">
    <property type="protein sequence ID" value="MFD2458589.1"/>
    <property type="molecule type" value="Genomic_DNA"/>
</dbReference>
<keyword evidence="3" id="KW-0479">Metal-binding</keyword>
<gene>
    <name evidence="8" type="ORF">ACFSYJ_08260</name>
</gene>
<dbReference type="PANTHER" id="PTHR36923:SF3">
    <property type="entry name" value="FERREDOXIN"/>
    <property type="match status" value="1"/>
</dbReference>
<dbReference type="Gene3D" id="3.30.70.20">
    <property type="match status" value="1"/>
</dbReference>
<accession>A0ABW5GEP5</accession>
<evidence type="ECO:0000256" key="1">
    <source>
        <dbReference type="ARBA" id="ARBA00001927"/>
    </source>
</evidence>
<keyword evidence="9" id="KW-1185">Reference proteome</keyword>
<evidence type="ECO:0000256" key="3">
    <source>
        <dbReference type="ARBA" id="ARBA00022723"/>
    </source>
</evidence>
<reference evidence="9" key="1">
    <citation type="journal article" date="2019" name="Int. J. Syst. Evol. Microbiol.">
        <title>The Global Catalogue of Microorganisms (GCM) 10K type strain sequencing project: providing services to taxonomists for standard genome sequencing and annotation.</title>
        <authorList>
            <consortium name="The Broad Institute Genomics Platform"/>
            <consortium name="The Broad Institute Genome Sequencing Center for Infectious Disease"/>
            <person name="Wu L."/>
            <person name="Ma J."/>
        </authorList>
    </citation>
    <scope>NUCLEOTIDE SEQUENCE [LARGE SCALE GENOMIC DNA]</scope>
    <source>
        <strain evidence="9">CGMCC 4.7643</strain>
    </source>
</reference>
<dbReference type="RefSeq" id="WP_345387739.1">
    <property type="nucleotide sequence ID" value="NZ_BAABHG010000002.1"/>
</dbReference>
<keyword evidence="7" id="KW-0003">3Fe-4S</keyword>
<sequence>MGVRITPASGTRVGVDNDRCELYGICVMEAPGLFALGADGRLRFRKHPLGPEEKEQAVAAARACPLQAVVLRGDVHG</sequence>
<dbReference type="Pfam" id="PF13459">
    <property type="entry name" value="Fer4_15"/>
    <property type="match status" value="1"/>
</dbReference>
<name>A0ABW5GEP5_9PSEU</name>
<keyword evidence="2" id="KW-0813">Transport</keyword>
<keyword evidence="5" id="KW-0408">Iron</keyword>
<proteinExistence type="predicted"/>
<keyword evidence="4" id="KW-0249">Electron transport</keyword>
<comment type="caution">
    <text evidence="8">The sequence shown here is derived from an EMBL/GenBank/DDBJ whole genome shotgun (WGS) entry which is preliminary data.</text>
</comment>
<evidence type="ECO:0000313" key="9">
    <source>
        <dbReference type="Proteomes" id="UP001597419"/>
    </source>
</evidence>
<evidence type="ECO:0000256" key="6">
    <source>
        <dbReference type="ARBA" id="ARBA00023014"/>
    </source>
</evidence>
<evidence type="ECO:0000256" key="7">
    <source>
        <dbReference type="ARBA" id="ARBA00023291"/>
    </source>
</evidence>
<comment type="cofactor">
    <cofactor evidence="1">
        <name>[3Fe-4S] cluster</name>
        <dbReference type="ChEBI" id="CHEBI:21137"/>
    </cofactor>
</comment>
<protein>
    <submittedName>
        <fullName evidence="8">Ferredoxin</fullName>
    </submittedName>
</protein>
<evidence type="ECO:0000256" key="5">
    <source>
        <dbReference type="ARBA" id="ARBA00023004"/>
    </source>
</evidence>
<evidence type="ECO:0000256" key="4">
    <source>
        <dbReference type="ARBA" id="ARBA00022982"/>
    </source>
</evidence>
<dbReference type="Proteomes" id="UP001597419">
    <property type="component" value="Unassembled WGS sequence"/>
</dbReference>
<evidence type="ECO:0000313" key="8">
    <source>
        <dbReference type="EMBL" id="MFD2458589.1"/>
    </source>
</evidence>
<dbReference type="PANTHER" id="PTHR36923">
    <property type="entry name" value="FERREDOXIN"/>
    <property type="match status" value="1"/>
</dbReference>